<evidence type="ECO:0000256" key="2">
    <source>
        <dbReference type="SAM" id="MobiDB-lite"/>
    </source>
</evidence>
<name>A0A1I7TP07_9PELO</name>
<feature type="region of interest" description="Disordered" evidence="2">
    <location>
        <begin position="408"/>
        <end position="528"/>
    </location>
</feature>
<evidence type="ECO:0000313" key="4">
    <source>
        <dbReference type="WBParaSite" id="Csp11.Scaffold629.g10342.t1"/>
    </source>
</evidence>
<feature type="region of interest" description="Disordered" evidence="2">
    <location>
        <begin position="557"/>
        <end position="590"/>
    </location>
</feature>
<keyword evidence="1" id="KW-0175">Coiled coil</keyword>
<feature type="compositionally biased region" description="Low complexity" evidence="2">
    <location>
        <begin position="357"/>
        <end position="367"/>
    </location>
</feature>
<sequence length="590" mass="67498">MLFHYQQNRSKYLCRQPENADQFTRVFFIRRGPNETSRPLLQDRPDEIERFNVPLNDQGPPNENQNTDSVEIHRNSHTVDSTKPNVIKMSGLMDEQGARRSGTQNLNKTFNGQDIGNIGDYCKSGNRGDRVLPENYSNRASMNKTFAMGERHSVGNQKNSYQGSDVEKAQYRKLLESAQSDLEDAKKEVEELLNAQKAEFEEVMNDDLEAVKAQAAEELAASETKLLEQQEKQKAEAKEAQTKLTQELRDLETSKGVLESELAAKNQALGDAQAQIHNQVLMIEEQAVELKALNSKLILEESRRLETRETVDLQPFREEATGYQQEYQFDEIQGGSLDEGPSLDTNPEEPQEASGPSHSSFLNQSSSLDADPNQARAQNRQVSELLVEIADLKKALKAAESQIAVLQHEASSFDEKQKSSWKTMRIKSKPKKNNEAEMERLKQKFVERKTKKEEEMEKEKDRIKALTESRQSLHESLMRRQLVNENKMLKEKLEAAQKSVENTPATQGTSNQKRSEAQSQLENKKEELRKNLGFEIHEVQQENKELKEKIKELEKQLNELQKPQPPVLRSRNLVKRGAEDKNEDAKKRKI</sequence>
<evidence type="ECO:0000313" key="3">
    <source>
        <dbReference type="Proteomes" id="UP000095282"/>
    </source>
</evidence>
<feature type="compositionally biased region" description="Basic and acidic residues" evidence="2">
    <location>
        <begin position="432"/>
        <end position="478"/>
    </location>
</feature>
<dbReference type="Proteomes" id="UP000095282">
    <property type="component" value="Unplaced"/>
</dbReference>
<organism evidence="3 4">
    <name type="scientific">Caenorhabditis tropicalis</name>
    <dbReference type="NCBI Taxonomy" id="1561998"/>
    <lineage>
        <taxon>Eukaryota</taxon>
        <taxon>Metazoa</taxon>
        <taxon>Ecdysozoa</taxon>
        <taxon>Nematoda</taxon>
        <taxon>Chromadorea</taxon>
        <taxon>Rhabditida</taxon>
        <taxon>Rhabditina</taxon>
        <taxon>Rhabditomorpha</taxon>
        <taxon>Rhabditoidea</taxon>
        <taxon>Rhabditidae</taxon>
        <taxon>Peloderinae</taxon>
        <taxon>Caenorhabditis</taxon>
    </lineage>
</organism>
<dbReference type="AlphaFoldDB" id="A0A1I7TP07"/>
<dbReference type="STRING" id="1561998.A0A1I7TP07"/>
<accession>A0A1I7TP07</accession>
<feature type="compositionally biased region" description="Polar residues" evidence="2">
    <location>
        <begin position="499"/>
        <end position="521"/>
    </location>
</feature>
<reference evidence="4" key="1">
    <citation type="submission" date="2016-11" db="UniProtKB">
        <authorList>
            <consortium name="WormBaseParasite"/>
        </authorList>
    </citation>
    <scope>IDENTIFICATION</scope>
</reference>
<keyword evidence="3" id="KW-1185">Reference proteome</keyword>
<feature type="coiled-coil region" evidence="1">
    <location>
        <begin position="168"/>
        <end position="254"/>
    </location>
</feature>
<evidence type="ECO:0000256" key="1">
    <source>
        <dbReference type="SAM" id="Coils"/>
    </source>
</evidence>
<protein>
    <submittedName>
        <fullName evidence="4">Centrosomal protein of 162 kDa</fullName>
    </submittedName>
</protein>
<feature type="region of interest" description="Disordered" evidence="2">
    <location>
        <begin position="333"/>
        <end position="379"/>
    </location>
</feature>
<dbReference type="WBParaSite" id="Csp11.Scaffold629.g10342.t1">
    <property type="protein sequence ID" value="Csp11.Scaffold629.g10342.t1"/>
    <property type="gene ID" value="Csp11.Scaffold629.g10342"/>
</dbReference>
<feature type="compositionally biased region" description="Basic and acidic residues" evidence="2">
    <location>
        <begin position="576"/>
        <end position="590"/>
    </location>
</feature>
<proteinExistence type="predicted"/>